<feature type="transmembrane region" description="Helical" evidence="7">
    <location>
        <begin position="94"/>
        <end position="115"/>
    </location>
</feature>
<feature type="transmembrane region" description="Helical" evidence="7">
    <location>
        <begin position="195"/>
        <end position="215"/>
    </location>
</feature>
<evidence type="ECO:0000256" key="4">
    <source>
        <dbReference type="ARBA" id="ARBA00022692"/>
    </source>
</evidence>
<dbReference type="InterPro" id="IPR050366">
    <property type="entry name" value="BP-dependent_transpt_permease"/>
</dbReference>
<gene>
    <name evidence="10" type="ORF">FHR80_000354</name>
</gene>
<dbReference type="InterPro" id="IPR035906">
    <property type="entry name" value="MetI-like_sf"/>
</dbReference>
<evidence type="ECO:0000256" key="5">
    <source>
        <dbReference type="ARBA" id="ARBA00022989"/>
    </source>
</evidence>
<feature type="region of interest" description="Disordered" evidence="8">
    <location>
        <begin position="1"/>
        <end position="68"/>
    </location>
</feature>
<name>A0A7W4Y9A3_9CELL</name>
<dbReference type="Pfam" id="PF00528">
    <property type="entry name" value="BPD_transp_1"/>
    <property type="match status" value="1"/>
</dbReference>
<keyword evidence="5 7" id="KW-1133">Transmembrane helix</keyword>
<comment type="caution">
    <text evidence="10">The sequence shown here is derived from an EMBL/GenBank/DDBJ whole genome shotgun (WGS) entry which is preliminary data.</text>
</comment>
<feature type="domain" description="ABC transmembrane type-1" evidence="9">
    <location>
        <begin position="155"/>
        <end position="344"/>
    </location>
</feature>
<organism evidence="10 11">
    <name type="scientific">Cellulomonas cellasea</name>
    <dbReference type="NCBI Taxonomy" id="43670"/>
    <lineage>
        <taxon>Bacteria</taxon>
        <taxon>Bacillati</taxon>
        <taxon>Actinomycetota</taxon>
        <taxon>Actinomycetes</taxon>
        <taxon>Micrococcales</taxon>
        <taxon>Cellulomonadaceae</taxon>
        <taxon>Cellulomonas</taxon>
    </lineage>
</organism>
<comment type="similarity">
    <text evidence="7">Belongs to the binding-protein-dependent transport system permease family.</text>
</comment>
<dbReference type="InterPro" id="IPR000515">
    <property type="entry name" value="MetI-like"/>
</dbReference>
<feature type="transmembrane region" description="Helical" evidence="7">
    <location>
        <begin position="162"/>
        <end position="183"/>
    </location>
</feature>
<evidence type="ECO:0000313" key="10">
    <source>
        <dbReference type="EMBL" id="MBB2921460.1"/>
    </source>
</evidence>
<dbReference type="CDD" id="cd06261">
    <property type="entry name" value="TM_PBP2"/>
    <property type="match status" value="1"/>
</dbReference>
<sequence length="355" mass="35741">MTWTQTRPPGAPVAADATAAGEPDVSPADPGASGTTAPAPAPSGDTASGLLVPGPTASDEKVPTRTAATRTRRTLRGLAVPLRAASLAPVRRPALALAVLWLVVLAVAAFAPAVLAPGDPLDGVPAEKLTGPSAAHWFGTDQLGRDLFTRVVHGTGLTLRGAVVAVALALVLGSLLGLVAGTAGRVVDDVLMRGVDVLLAIPSLLLSLSVVAALGFGTVNVAIAVGLASVASIARVMRSEVLRVRGSAYVEAAYSYGARPAGVLLRHVLPNASGPVVALAALEIGGAVLAISALSFLGFGEPPPAPEWGALVAGGRDYLRTAWWLTTLPGLTIALSVLSANTLSRALDARFGAHR</sequence>
<evidence type="ECO:0000313" key="11">
    <source>
        <dbReference type="Proteomes" id="UP000518206"/>
    </source>
</evidence>
<dbReference type="RefSeq" id="WP_183294476.1">
    <property type="nucleotide sequence ID" value="NZ_JACHVX010000001.1"/>
</dbReference>
<keyword evidence="2 7" id="KW-0813">Transport</keyword>
<dbReference type="EMBL" id="JACHVX010000001">
    <property type="protein sequence ID" value="MBB2921460.1"/>
    <property type="molecule type" value="Genomic_DNA"/>
</dbReference>
<feature type="transmembrane region" description="Helical" evidence="7">
    <location>
        <begin position="321"/>
        <end position="340"/>
    </location>
</feature>
<dbReference type="Gene3D" id="1.10.3720.10">
    <property type="entry name" value="MetI-like"/>
    <property type="match status" value="1"/>
</dbReference>
<dbReference type="PANTHER" id="PTHR43386">
    <property type="entry name" value="OLIGOPEPTIDE TRANSPORT SYSTEM PERMEASE PROTEIN APPC"/>
    <property type="match status" value="1"/>
</dbReference>
<dbReference type="AlphaFoldDB" id="A0A7W4Y9A3"/>
<reference evidence="10 11" key="2">
    <citation type="submission" date="2020-08" db="EMBL/GenBank/DDBJ databases">
        <authorList>
            <person name="Partida-Martinez L."/>
            <person name="Huntemann M."/>
            <person name="Clum A."/>
            <person name="Wang J."/>
            <person name="Palaniappan K."/>
            <person name="Ritter S."/>
            <person name="Chen I.-M."/>
            <person name="Stamatis D."/>
            <person name="Reddy T."/>
            <person name="O'Malley R."/>
            <person name="Daum C."/>
            <person name="Shapiro N."/>
            <person name="Ivanova N."/>
            <person name="Kyrpides N."/>
            <person name="Woyke T."/>
        </authorList>
    </citation>
    <scope>NUCLEOTIDE SEQUENCE [LARGE SCALE GENOMIC DNA]</scope>
    <source>
        <strain evidence="10 11">RAS26</strain>
    </source>
</reference>
<keyword evidence="4 7" id="KW-0812">Transmembrane</keyword>
<evidence type="ECO:0000256" key="8">
    <source>
        <dbReference type="SAM" id="MobiDB-lite"/>
    </source>
</evidence>
<feature type="compositionally biased region" description="Low complexity" evidence="8">
    <location>
        <begin position="12"/>
        <end position="49"/>
    </location>
</feature>
<evidence type="ECO:0000259" key="9">
    <source>
        <dbReference type="PROSITE" id="PS50928"/>
    </source>
</evidence>
<dbReference type="GO" id="GO:0055085">
    <property type="term" value="P:transmembrane transport"/>
    <property type="evidence" value="ECO:0007669"/>
    <property type="project" value="InterPro"/>
</dbReference>
<keyword evidence="6 7" id="KW-0472">Membrane</keyword>
<protein>
    <submittedName>
        <fullName evidence="10">Peptide/nickel transport system permease protein</fullName>
    </submittedName>
</protein>
<feature type="transmembrane region" description="Helical" evidence="7">
    <location>
        <begin position="276"/>
        <end position="299"/>
    </location>
</feature>
<accession>A0A7W4Y9A3</accession>
<proteinExistence type="inferred from homology"/>
<evidence type="ECO:0000256" key="3">
    <source>
        <dbReference type="ARBA" id="ARBA00022475"/>
    </source>
</evidence>
<dbReference type="PROSITE" id="PS50928">
    <property type="entry name" value="ABC_TM1"/>
    <property type="match status" value="1"/>
</dbReference>
<evidence type="ECO:0000256" key="2">
    <source>
        <dbReference type="ARBA" id="ARBA00022448"/>
    </source>
</evidence>
<dbReference type="SUPFAM" id="SSF161098">
    <property type="entry name" value="MetI-like"/>
    <property type="match status" value="1"/>
</dbReference>
<comment type="subcellular location">
    <subcellularLocation>
        <location evidence="1 7">Cell membrane</location>
        <topology evidence="1 7">Multi-pass membrane protein</topology>
    </subcellularLocation>
</comment>
<keyword evidence="3" id="KW-1003">Cell membrane</keyword>
<reference evidence="10 11" key="1">
    <citation type="submission" date="2020-08" db="EMBL/GenBank/DDBJ databases">
        <title>The Agave Microbiome: Exploring the role of microbial communities in plant adaptations to desert environments.</title>
        <authorList>
            <person name="Partida-Martinez L.P."/>
        </authorList>
    </citation>
    <scope>NUCLEOTIDE SEQUENCE [LARGE SCALE GENOMIC DNA]</scope>
    <source>
        <strain evidence="10 11">RAS26</strain>
    </source>
</reference>
<evidence type="ECO:0000256" key="7">
    <source>
        <dbReference type="RuleBase" id="RU363032"/>
    </source>
</evidence>
<dbReference type="Proteomes" id="UP000518206">
    <property type="component" value="Unassembled WGS sequence"/>
</dbReference>
<dbReference type="PANTHER" id="PTHR43386:SF25">
    <property type="entry name" value="PEPTIDE ABC TRANSPORTER PERMEASE PROTEIN"/>
    <property type="match status" value="1"/>
</dbReference>
<evidence type="ECO:0000256" key="1">
    <source>
        <dbReference type="ARBA" id="ARBA00004651"/>
    </source>
</evidence>
<evidence type="ECO:0000256" key="6">
    <source>
        <dbReference type="ARBA" id="ARBA00023136"/>
    </source>
</evidence>
<dbReference type="GO" id="GO:0005886">
    <property type="term" value="C:plasma membrane"/>
    <property type="evidence" value="ECO:0007669"/>
    <property type="project" value="UniProtKB-SubCell"/>
</dbReference>